<evidence type="ECO:0000313" key="2">
    <source>
        <dbReference type="EMBL" id="KAF2116396.1"/>
    </source>
</evidence>
<dbReference type="OrthoDB" id="3937708at2759"/>
<name>A0A6A5ZAZ3_9PLEO</name>
<organism evidence="2 3">
    <name type="scientific">Lophiotrema nucula</name>
    <dbReference type="NCBI Taxonomy" id="690887"/>
    <lineage>
        <taxon>Eukaryota</taxon>
        <taxon>Fungi</taxon>
        <taxon>Dikarya</taxon>
        <taxon>Ascomycota</taxon>
        <taxon>Pezizomycotina</taxon>
        <taxon>Dothideomycetes</taxon>
        <taxon>Pleosporomycetidae</taxon>
        <taxon>Pleosporales</taxon>
        <taxon>Lophiotremataceae</taxon>
        <taxon>Lophiotrema</taxon>
    </lineage>
</organism>
<reference evidence="2" key="1">
    <citation type="journal article" date="2020" name="Stud. Mycol.">
        <title>101 Dothideomycetes genomes: a test case for predicting lifestyles and emergence of pathogens.</title>
        <authorList>
            <person name="Haridas S."/>
            <person name="Albert R."/>
            <person name="Binder M."/>
            <person name="Bloem J."/>
            <person name="Labutti K."/>
            <person name="Salamov A."/>
            <person name="Andreopoulos B."/>
            <person name="Baker S."/>
            <person name="Barry K."/>
            <person name="Bills G."/>
            <person name="Bluhm B."/>
            <person name="Cannon C."/>
            <person name="Castanera R."/>
            <person name="Culley D."/>
            <person name="Daum C."/>
            <person name="Ezra D."/>
            <person name="Gonzalez J."/>
            <person name="Henrissat B."/>
            <person name="Kuo A."/>
            <person name="Liang C."/>
            <person name="Lipzen A."/>
            <person name="Lutzoni F."/>
            <person name="Magnuson J."/>
            <person name="Mondo S."/>
            <person name="Nolan M."/>
            <person name="Ohm R."/>
            <person name="Pangilinan J."/>
            <person name="Park H.-J."/>
            <person name="Ramirez L."/>
            <person name="Alfaro M."/>
            <person name="Sun H."/>
            <person name="Tritt A."/>
            <person name="Yoshinaga Y."/>
            <person name="Zwiers L.-H."/>
            <person name="Turgeon B."/>
            <person name="Goodwin S."/>
            <person name="Spatafora J."/>
            <person name="Crous P."/>
            <person name="Grigoriev I."/>
        </authorList>
    </citation>
    <scope>NUCLEOTIDE SEQUENCE</scope>
    <source>
        <strain evidence="2">CBS 627.86</strain>
    </source>
</reference>
<feature type="signal peptide" evidence="1">
    <location>
        <begin position="1"/>
        <end position="19"/>
    </location>
</feature>
<evidence type="ECO:0000313" key="3">
    <source>
        <dbReference type="Proteomes" id="UP000799770"/>
    </source>
</evidence>
<dbReference type="AlphaFoldDB" id="A0A6A5ZAZ3"/>
<sequence length="390" mass="41506">MYTLFAFGLAALGVRTVLAQDDDTPNPCVSYGMDFQNGGSYFQNSNSNDNFTFVSEFDGCQADFAYNILIDPAGDQWECSNTNLTPDGADMLSSCPLLKSQLSSGPWSVVIISNNGDAQPIAYERDFDLSVGPQSTVTYTPTVSSTLVIVPVVSSTSTKTDTLTTVLTAQTVTVPSTTITPTTTVIPARVTTTTTKALVTLKFTEIKIDIQKATQTKTASCKLPHRQATHDPTATIQLTVGPTITGVSAKFRREVADIEANNRRWASERRARWELEKRAPDAQPLTVTDSNTADWATVTVTSTGPATTVTIPTQVSTTATSTPPPVTVASGKATAKVVTTTAPAPTRTITKYNIATSVTTKTLKYVFNITKTTTPAAVATACKKAGGILY</sequence>
<keyword evidence="1" id="KW-0732">Signal</keyword>
<dbReference type="Proteomes" id="UP000799770">
    <property type="component" value="Unassembled WGS sequence"/>
</dbReference>
<proteinExistence type="predicted"/>
<keyword evidence="3" id="KW-1185">Reference proteome</keyword>
<gene>
    <name evidence="2" type="ORF">BDV96DRAFT_645720</name>
</gene>
<accession>A0A6A5ZAZ3</accession>
<protein>
    <submittedName>
        <fullName evidence="2">Uncharacterized protein</fullName>
    </submittedName>
</protein>
<dbReference type="EMBL" id="ML977321">
    <property type="protein sequence ID" value="KAF2116396.1"/>
    <property type="molecule type" value="Genomic_DNA"/>
</dbReference>
<feature type="chain" id="PRO_5025333867" evidence="1">
    <location>
        <begin position="20"/>
        <end position="390"/>
    </location>
</feature>
<evidence type="ECO:0000256" key="1">
    <source>
        <dbReference type="SAM" id="SignalP"/>
    </source>
</evidence>